<dbReference type="Proteomes" id="UP000265431">
    <property type="component" value="Unassembled WGS sequence"/>
</dbReference>
<dbReference type="EMBL" id="QWGB01000005">
    <property type="protein sequence ID" value="RIJ23447.1"/>
    <property type="molecule type" value="Genomic_DNA"/>
</dbReference>
<evidence type="ECO:0000313" key="4">
    <source>
        <dbReference type="Proteomes" id="UP000265431"/>
    </source>
</evidence>
<reference evidence="3 4" key="1">
    <citation type="submission" date="2018-08" db="EMBL/GenBank/DDBJ databases">
        <title>Henriciella mobilis sp. nov., isolated from seawater.</title>
        <authorList>
            <person name="Cheng H."/>
            <person name="Wu Y.-H."/>
            <person name="Xu X.-W."/>
            <person name="Guo L.-L."/>
        </authorList>
    </citation>
    <scope>NUCLEOTIDE SEQUENCE [LARGE SCALE GENOMIC DNA]</scope>
    <source>
        <strain evidence="3 4">CCUG66934</strain>
    </source>
</reference>
<keyword evidence="1 3" id="KW-0489">Methyltransferase</keyword>
<dbReference type="PANTHER" id="PTHR12049">
    <property type="entry name" value="PROTEIN ARGININE METHYLTRANSFERASE NDUFAF7, MITOCHONDRIAL"/>
    <property type="match status" value="1"/>
</dbReference>
<proteinExistence type="predicted"/>
<dbReference type="RefSeq" id="WP_119378636.1">
    <property type="nucleotide sequence ID" value="NZ_QWGB01000005.1"/>
</dbReference>
<keyword evidence="2 3" id="KW-0808">Transferase</keyword>
<dbReference type="InterPro" id="IPR003788">
    <property type="entry name" value="NDUFAF7"/>
</dbReference>
<dbReference type="AlphaFoldDB" id="A0A399R0N4"/>
<organism evidence="3 4">
    <name type="scientific">Henriciella barbarensis</name>
    <dbReference type="NCBI Taxonomy" id="86342"/>
    <lineage>
        <taxon>Bacteria</taxon>
        <taxon>Pseudomonadati</taxon>
        <taxon>Pseudomonadota</taxon>
        <taxon>Alphaproteobacteria</taxon>
        <taxon>Hyphomonadales</taxon>
        <taxon>Hyphomonadaceae</taxon>
        <taxon>Henriciella</taxon>
    </lineage>
</organism>
<dbReference type="PANTHER" id="PTHR12049:SF7">
    <property type="entry name" value="PROTEIN ARGININE METHYLTRANSFERASE NDUFAF7, MITOCHONDRIAL"/>
    <property type="match status" value="1"/>
</dbReference>
<evidence type="ECO:0000256" key="1">
    <source>
        <dbReference type="ARBA" id="ARBA00022603"/>
    </source>
</evidence>
<dbReference type="OrthoDB" id="9794208at2"/>
<dbReference type="InterPro" id="IPR038375">
    <property type="entry name" value="NDUFAF7_sf"/>
</dbReference>
<dbReference type="SUPFAM" id="SSF53335">
    <property type="entry name" value="S-adenosyl-L-methionine-dependent methyltransferases"/>
    <property type="match status" value="1"/>
</dbReference>
<accession>A0A399R0N4</accession>
<sequence length="350" mass="37326">MTGLKAKLKTLIEAGGPLPVSAYMNTCLHDPEFGYYATRPGIGRDFITGPEISQVFGELLGLWILHEWQALGAPNPFDLVEVGAGRGTMMNDMMRAISSVGGGERFRLSISEASPVYAAAQKARLSEFHPDFLGAFETLGERPFLLVANEWLDCLPARQFVKGGDEGWLERVVGLSEEGELTFGLATDKVEALSGEAADGQTSIEVQPALDTLCETLATAFSRAPGRALLIDYGPAGYAPGDTLRAFKDGAQVSPLAMPGESDLTVDVDFARLARLAKKRGLGVSGPVEQGPFLMALGAEARMQTLIKANPDRAEQIYEGVKRLVDPAELGGRFKVICLSAPGLPPPAGF</sequence>
<dbReference type="Gene3D" id="3.40.50.12710">
    <property type="match status" value="1"/>
</dbReference>
<dbReference type="GO" id="GO:0035243">
    <property type="term" value="F:protein-arginine omega-N symmetric methyltransferase activity"/>
    <property type="evidence" value="ECO:0007669"/>
    <property type="project" value="TreeGrafter"/>
</dbReference>
<keyword evidence="4" id="KW-1185">Reference proteome</keyword>
<name>A0A399R0N4_9PROT</name>
<evidence type="ECO:0000256" key="2">
    <source>
        <dbReference type="ARBA" id="ARBA00022679"/>
    </source>
</evidence>
<protein>
    <submittedName>
        <fullName evidence="3">SAM-dependent methyltransferase</fullName>
    </submittedName>
</protein>
<evidence type="ECO:0000313" key="3">
    <source>
        <dbReference type="EMBL" id="RIJ23447.1"/>
    </source>
</evidence>
<dbReference type="Pfam" id="PF02636">
    <property type="entry name" value="Methyltransf_28"/>
    <property type="match status" value="1"/>
</dbReference>
<comment type="caution">
    <text evidence="3">The sequence shown here is derived from an EMBL/GenBank/DDBJ whole genome shotgun (WGS) entry which is preliminary data.</text>
</comment>
<dbReference type="InterPro" id="IPR029063">
    <property type="entry name" value="SAM-dependent_MTases_sf"/>
</dbReference>
<dbReference type="GO" id="GO:0032259">
    <property type="term" value="P:methylation"/>
    <property type="evidence" value="ECO:0007669"/>
    <property type="project" value="UniProtKB-KW"/>
</dbReference>
<gene>
    <name evidence="3" type="ORF">D1224_04060</name>
</gene>